<dbReference type="Proteomes" id="UP001485459">
    <property type="component" value="Chromosome"/>
</dbReference>
<dbReference type="InterPro" id="IPR059177">
    <property type="entry name" value="GH29D-like_dom"/>
</dbReference>
<dbReference type="Gene3D" id="3.30.379.10">
    <property type="entry name" value="Chitobiase/beta-hexosaminidase domain 2-like"/>
    <property type="match status" value="1"/>
</dbReference>
<keyword evidence="5" id="KW-0326">Glycosidase</keyword>
<dbReference type="CDD" id="cd06563">
    <property type="entry name" value="GH20_chitobiase-like"/>
    <property type="match status" value="1"/>
</dbReference>
<dbReference type="PIRSF" id="PIRSF001093">
    <property type="entry name" value="B-hxosamndse_ab_euk"/>
    <property type="match status" value="1"/>
</dbReference>
<feature type="domain" description="Glycoside hydrolase family 20 catalytic" evidence="7">
    <location>
        <begin position="160"/>
        <end position="501"/>
    </location>
</feature>
<dbReference type="PANTHER" id="PTHR22600">
    <property type="entry name" value="BETA-HEXOSAMINIDASE"/>
    <property type="match status" value="1"/>
</dbReference>
<dbReference type="SUPFAM" id="SSF55545">
    <property type="entry name" value="beta-N-acetylhexosaminidase-like domain"/>
    <property type="match status" value="1"/>
</dbReference>
<dbReference type="InterPro" id="IPR025705">
    <property type="entry name" value="Beta_hexosaminidase_sua/sub"/>
</dbReference>
<evidence type="ECO:0000259" key="7">
    <source>
        <dbReference type="Pfam" id="PF00728"/>
    </source>
</evidence>
<evidence type="ECO:0000259" key="9">
    <source>
        <dbReference type="Pfam" id="PF13290"/>
    </source>
</evidence>
<dbReference type="Pfam" id="PF13290">
    <property type="entry name" value="CHB_HEX_C_1"/>
    <property type="match status" value="1"/>
</dbReference>
<reference evidence="11" key="1">
    <citation type="submission" date="2024-03" db="EMBL/GenBank/DDBJ databases">
        <title>Chitinophaga horti sp. nov., isolated from garden soil.</title>
        <authorList>
            <person name="Lee D.S."/>
            <person name="Han D.M."/>
            <person name="Baek J.H."/>
            <person name="Choi D.G."/>
            <person name="Jeon J.H."/>
            <person name="Jeon C.O."/>
        </authorList>
    </citation>
    <scope>NUCLEOTIDE SEQUENCE [LARGE SCALE GENOMIC DNA]</scope>
    <source>
        <strain evidence="11">GPA1</strain>
    </source>
</reference>
<evidence type="ECO:0000256" key="5">
    <source>
        <dbReference type="ARBA" id="ARBA00023295"/>
    </source>
</evidence>
<evidence type="ECO:0000256" key="3">
    <source>
        <dbReference type="ARBA" id="ARBA00012663"/>
    </source>
</evidence>
<evidence type="ECO:0000256" key="2">
    <source>
        <dbReference type="ARBA" id="ARBA00006285"/>
    </source>
</evidence>
<comment type="similarity">
    <text evidence="2">Belongs to the glycosyl hydrolase 20 family.</text>
</comment>
<proteinExistence type="inferred from homology"/>
<evidence type="ECO:0000259" key="8">
    <source>
        <dbReference type="Pfam" id="PF02838"/>
    </source>
</evidence>
<evidence type="ECO:0000313" key="10">
    <source>
        <dbReference type="EMBL" id="WZN41738.1"/>
    </source>
</evidence>
<protein>
    <recommendedName>
        <fullName evidence="3">beta-N-acetylhexosaminidase</fullName>
        <ecNumber evidence="3">3.2.1.52</ecNumber>
    </recommendedName>
</protein>
<evidence type="ECO:0000256" key="1">
    <source>
        <dbReference type="ARBA" id="ARBA00001231"/>
    </source>
</evidence>
<feature type="domain" description="GH29D-like beta-sandwich" evidence="9">
    <location>
        <begin position="547"/>
        <end position="603"/>
    </location>
</feature>
<gene>
    <name evidence="10" type="ORF">WJU16_01630</name>
</gene>
<dbReference type="EC" id="3.2.1.52" evidence="3"/>
<dbReference type="PRINTS" id="PR00738">
    <property type="entry name" value="GLHYDRLASE20"/>
</dbReference>
<dbReference type="PANTHER" id="PTHR22600:SF57">
    <property type="entry name" value="BETA-N-ACETYLHEXOSAMINIDASE"/>
    <property type="match status" value="1"/>
</dbReference>
<evidence type="ECO:0000313" key="11">
    <source>
        <dbReference type="Proteomes" id="UP001485459"/>
    </source>
</evidence>
<feature type="chain" id="PRO_5045663976" description="beta-N-acetylhexosaminidase" evidence="6">
    <location>
        <begin position="23"/>
        <end position="613"/>
    </location>
</feature>
<dbReference type="SUPFAM" id="SSF51445">
    <property type="entry name" value="(Trans)glycosidases"/>
    <property type="match status" value="1"/>
</dbReference>
<evidence type="ECO:0000256" key="6">
    <source>
        <dbReference type="SAM" id="SignalP"/>
    </source>
</evidence>
<keyword evidence="11" id="KW-1185">Reference proteome</keyword>
<dbReference type="InterPro" id="IPR017853">
    <property type="entry name" value="GH"/>
</dbReference>
<keyword evidence="6" id="KW-0732">Signal</keyword>
<feature type="domain" description="Beta-hexosaminidase bacterial type N-terminal" evidence="8">
    <location>
        <begin position="30"/>
        <end position="156"/>
    </location>
</feature>
<feature type="signal peptide" evidence="6">
    <location>
        <begin position="1"/>
        <end position="22"/>
    </location>
</feature>
<dbReference type="Pfam" id="PF02838">
    <property type="entry name" value="Glyco_hydro_20b"/>
    <property type="match status" value="1"/>
</dbReference>
<dbReference type="Pfam" id="PF00728">
    <property type="entry name" value="Glyco_hydro_20"/>
    <property type="match status" value="1"/>
</dbReference>
<dbReference type="InterPro" id="IPR015882">
    <property type="entry name" value="HEX_bac_N"/>
</dbReference>
<dbReference type="EMBL" id="CP149822">
    <property type="protein sequence ID" value="WZN41738.1"/>
    <property type="molecule type" value="Genomic_DNA"/>
</dbReference>
<accession>A0ABZ2YQJ8</accession>
<sequence>MKMKAFIGMWLMAVLTAATVYAVPAADTSISVIPAPQHVRHSNGQFTLNAQTRIVAEPGDEALQQVARDLADAILRQSGLRLKVTAGKSAASNVIILRLRPDTLGDEGYRLRVQPGLASITASRPAGAFYAMQTLLQLLPVQARAKPVLPVLEIIDSPRFGWRGLMLDVGRYYYPVSYIKQYLDYMAMHKLNTFHWHLTEDHGWRIEIKKYPRLTAVGAWRNGTQITNNRINHQPHGGFYTQEEVKEVVAYAQSKFITVVPEIEMPGHSMAALAAYPELSCTGGPFEMPVNWGIRKEVFCAGNEKTFAFLEDVLSEVAELFPGQTIHIGGDECPKDRWKACARCQERIKSNKLKDEHELQSYFITRIEKFLQSKGKRIIGWDEILEGGLAPNAAVMSWRGTQGGIQAAKLLHPVVMTPNHFMYFDYYQGEHYLEPYCISGFVPLRKVYDYEPVPAELTPEESRFILGVQANIWCEYIHSPERATYMTFPRAAALAETGWSSKNRKQWDDFTRRMETQYLRYEQAGIGYAASAYNVAFSVQKDSARNKAVVTLQTDSYLPEIRYTLNGDEPTAASLPYNQPFEVEMPVNIRAAVFRNGKLHSKVSATAILRNSK</sequence>
<dbReference type="InterPro" id="IPR029018">
    <property type="entry name" value="Hex-like_dom2"/>
</dbReference>
<dbReference type="RefSeq" id="WP_341836586.1">
    <property type="nucleotide sequence ID" value="NZ_CP149822.1"/>
</dbReference>
<organism evidence="10 11">
    <name type="scientific">Chitinophaga pollutisoli</name>
    <dbReference type="NCBI Taxonomy" id="3133966"/>
    <lineage>
        <taxon>Bacteria</taxon>
        <taxon>Pseudomonadati</taxon>
        <taxon>Bacteroidota</taxon>
        <taxon>Chitinophagia</taxon>
        <taxon>Chitinophagales</taxon>
        <taxon>Chitinophagaceae</taxon>
        <taxon>Chitinophaga</taxon>
    </lineage>
</organism>
<dbReference type="Gene3D" id="3.20.20.80">
    <property type="entry name" value="Glycosidases"/>
    <property type="match status" value="1"/>
</dbReference>
<evidence type="ECO:0000256" key="4">
    <source>
        <dbReference type="ARBA" id="ARBA00022801"/>
    </source>
</evidence>
<comment type="catalytic activity">
    <reaction evidence="1">
        <text>Hydrolysis of terminal non-reducing N-acetyl-D-hexosamine residues in N-acetyl-beta-D-hexosaminides.</text>
        <dbReference type="EC" id="3.2.1.52"/>
    </reaction>
</comment>
<name>A0ABZ2YQJ8_9BACT</name>
<keyword evidence="4" id="KW-0378">Hydrolase</keyword>
<dbReference type="InterPro" id="IPR015883">
    <property type="entry name" value="Glyco_hydro_20_cat"/>
</dbReference>